<reference evidence="2" key="1">
    <citation type="journal article" date="2021" name="Genome Biol. Evol.">
        <title>A High-Quality Reference Genome for a Parasitic Bivalve with Doubly Uniparental Inheritance (Bivalvia: Unionida).</title>
        <authorList>
            <person name="Smith C.H."/>
        </authorList>
    </citation>
    <scope>NUCLEOTIDE SEQUENCE</scope>
    <source>
        <strain evidence="2">CHS0354</strain>
    </source>
</reference>
<dbReference type="AlphaFoldDB" id="A0AAE0S694"/>
<comment type="caution">
    <text evidence="2">The sequence shown here is derived from an EMBL/GenBank/DDBJ whole genome shotgun (WGS) entry which is preliminary data.</text>
</comment>
<dbReference type="Proteomes" id="UP001195483">
    <property type="component" value="Unassembled WGS sequence"/>
</dbReference>
<keyword evidence="3" id="KW-1185">Reference proteome</keyword>
<dbReference type="PANTHER" id="PTHR24192">
    <property type="entry name" value="ANKYRIN REPEAT DOMAIN 40"/>
    <property type="match status" value="1"/>
</dbReference>
<sequence length="247" mass="28185">MDETLEMEERLRESACIGDLDNVRKLVESNGVNVNSKNSINGWTALHWAAKRNHVAVVRYLLSCGADKNIKNKENDIPGQLTSNSDILALLDGQDKEFKKPELPITPSYLANPPFPYISDQNQRMMEYQQSLPMVNRPSIASLDECDLVLKARVANSDEKDFIEIEMDRKNLKFDVLLNLLCRELGVEKKLVYKIRKLPNTIVRKDKDVKRLCDFQELELVLTNKAVSASSRVYGISDGMKTEHILY</sequence>
<evidence type="ECO:0000313" key="2">
    <source>
        <dbReference type="EMBL" id="KAK3586070.1"/>
    </source>
</evidence>
<accession>A0AAE0S694</accession>
<dbReference type="SUPFAM" id="SSF48403">
    <property type="entry name" value="Ankyrin repeat"/>
    <property type="match status" value="1"/>
</dbReference>
<reference evidence="2" key="3">
    <citation type="submission" date="2023-05" db="EMBL/GenBank/DDBJ databases">
        <authorList>
            <person name="Smith C.H."/>
        </authorList>
    </citation>
    <scope>NUCLEOTIDE SEQUENCE</scope>
    <source>
        <strain evidence="2">CHS0354</strain>
        <tissue evidence="2">Mantle</tissue>
    </source>
</reference>
<organism evidence="2 3">
    <name type="scientific">Potamilus streckersoni</name>
    <dbReference type="NCBI Taxonomy" id="2493646"/>
    <lineage>
        <taxon>Eukaryota</taxon>
        <taxon>Metazoa</taxon>
        <taxon>Spiralia</taxon>
        <taxon>Lophotrochozoa</taxon>
        <taxon>Mollusca</taxon>
        <taxon>Bivalvia</taxon>
        <taxon>Autobranchia</taxon>
        <taxon>Heteroconchia</taxon>
        <taxon>Palaeoheterodonta</taxon>
        <taxon>Unionida</taxon>
        <taxon>Unionoidea</taxon>
        <taxon>Unionidae</taxon>
        <taxon>Ambleminae</taxon>
        <taxon>Lampsilini</taxon>
        <taxon>Potamilus</taxon>
    </lineage>
</organism>
<feature type="repeat" description="ANK" evidence="1">
    <location>
        <begin position="41"/>
        <end position="73"/>
    </location>
</feature>
<keyword evidence="1" id="KW-0040">ANK repeat</keyword>
<dbReference type="EMBL" id="JAEAOA010001951">
    <property type="protein sequence ID" value="KAK3586070.1"/>
    <property type="molecule type" value="Genomic_DNA"/>
</dbReference>
<reference evidence="2" key="2">
    <citation type="journal article" date="2021" name="Genome Biol. Evol.">
        <title>Developing a high-quality reference genome for a parasitic bivalve with doubly uniparental inheritance (Bivalvia: Unionida).</title>
        <authorList>
            <person name="Smith C.H."/>
        </authorList>
    </citation>
    <scope>NUCLEOTIDE SEQUENCE</scope>
    <source>
        <strain evidence="2">CHS0354</strain>
        <tissue evidence="2">Mantle</tissue>
    </source>
</reference>
<dbReference type="Pfam" id="PF12796">
    <property type="entry name" value="Ank_2"/>
    <property type="match status" value="1"/>
</dbReference>
<dbReference type="InterPro" id="IPR002110">
    <property type="entry name" value="Ankyrin_rpt"/>
</dbReference>
<evidence type="ECO:0000256" key="1">
    <source>
        <dbReference type="PROSITE-ProRule" id="PRU00023"/>
    </source>
</evidence>
<protein>
    <recommendedName>
        <fullName evidence="4">Ankyrin repeat domain-containing protein 40</fullName>
    </recommendedName>
</protein>
<dbReference type="PROSITE" id="PS50297">
    <property type="entry name" value="ANK_REP_REGION"/>
    <property type="match status" value="1"/>
</dbReference>
<name>A0AAE0S694_9BIVA</name>
<dbReference type="InterPro" id="IPR039195">
    <property type="entry name" value="ANKRD40"/>
</dbReference>
<evidence type="ECO:0000313" key="3">
    <source>
        <dbReference type="Proteomes" id="UP001195483"/>
    </source>
</evidence>
<dbReference type="PANTHER" id="PTHR24192:SF3">
    <property type="entry name" value="ANKYRIN REPEAT DOMAIN 40"/>
    <property type="match status" value="1"/>
</dbReference>
<evidence type="ECO:0008006" key="4">
    <source>
        <dbReference type="Google" id="ProtNLM"/>
    </source>
</evidence>
<gene>
    <name evidence="2" type="ORF">CHS0354_033191</name>
</gene>
<dbReference type="InterPro" id="IPR036770">
    <property type="entry name" value="Ankyrin_rpt-contain_sf"/>
</dbReference>
<dbReference type="PROSITE" id="PS50088">
    <property type="entry name" value="ANK_REPEAT"/>
    <property type="match status" value="1"/>
</dbReference>
<dbReference type="SMART" id="SM00248">
    <property type="entry name" value="ANK"/>
    <property type="match status" value="2"/>
</dbReference>
<proteinExistence type="predicted"/>
<dbReference type="Gene3D" id="1.25.40.20">
    <property type="entry name" value="Ankyrin repeat-containing domain"/>
    <property type="match status" value="1"/>
</dbReference>